<dbReference type="EC" id="1.6.2.4" evidence="8"/>
<dbReference type="SUPFAM" id="SSF52343">
    <property type="entry name" value="Ferredoxin reductase-like, C-terminal NADP-linked domain"/>
    <property type="match status" value="1"/>
</dbReference>
<evidence type="ECO:0000256" key="7">
    <source>
        <dbReference type="ARBA" id="ARBA00023002"/>
    </source>
</evidence>
<feature type="domain" description="FAD-binding FR-type" evidence="10">
    <location>
        <begin position="312"/>
        <end position="548"/>
    </location>
</feature>
<evidence type="ECO:0000313" key="11">
    <source>
        <dbReference type="EMBL" id="CAD9813764.1"/>
    </source>
</evidence>
<evidence type="ECO:0000259" key="10">
    <source>
        <dbReference type="PROSITE" id="PS51384"/>
    </source>
</evidence>
<evidence type="ECO:0000256" key="1">
    <source>
        <dbReference type="ARBA" id="ARBA00001917"/>
    </source>
</evidence>
<dbReference type="Gene3D" id="1.20.990.10">
    <property type="entry name" value="NADPH-cytochrome p450 Reductase, Chain A, domain 3"/>
    <property type="match status" value="1"/>
</dbReference>
<evidence type="ECO:0000256" key="5">
    <source>
        <dbReference type="ARBA" id="ARBA00022827"/>
    </source>
</evidence>
<dbReference type="InterPro" id="IPR008254">
    <property type="entry name" value="Flavodoxin/NO_synth"/>
</dbReference>
<dbReference type="InterPro" id="IPR023173">
    <property type="entry name" value="NADPH_Cyt_P450_Rdtase_alpha"/>
</dbReference>
<evidence type="ECO:0000256" key="3">
    <source>
        <dbReference type="ARBA" id="ARBA00022630"/>
    </source>
</evidence>
<dbReference type="GO" id="GO:0005829">
    <property type="term" value="C:cytosol"/>
    <property type="evidence" value="ECO:0007669"/>
    <property type="project" value="TreeGrafter"/>
</dbReference>
<evidence type="ECO:0000256" key="6">
    <source>
        <dbReference type="ARBA" id="ARBA00022857"/>
    </source>
</evidence>
<keyword evidence="6" id="KW-0521">NADP</keyword>
<dbReference type="InterPro" id="IPR029039">
    <property type="entry name" value="Flavoprotein-like_sf"/>
</dbReference>
<dbReference type="EMBL" id="HBHQ01008377">
    <property type="protein sequence ID" value="CAD9813764.1"/>
    <property type="molecule type" value="Transcribed_RNA"/>
</dbReference>
<dbReference type="PROSITE" id="PS51384">
    <property type="entry name" value="FAD_FR"/>
    <property type="match status" value="1"/>
</dbReference>
<dbReference type="SUPFAM" id="SSF63380">
    <property type="entry name" value="Riboflavin synthase domain-like"/>
    <property type="match status" value="1"/>
</dbReference>
<sequence length="716" mass="80364">MLKSALTITARRPDQLWKRIAVAFRHNQVTFPTLGTNNYQTSSSQPSLRHFDWRNETVRYFSSTFTKKKIRIWFGSQTGTAQLFSLQLSEALIDAHPEMEVSVRGLNETASPADVVKEQDAIHVFLLSVAGVGEPTDNARTFYDWLMTDPSDLDWTQRNFAIFGLGNSKAHANQFNVIGKSVNDRLEKLGAQRFLPLGLGDDGDCIEDDFDKWMDQFLHVLEEDSHDTAITEEKNDKQTEEVENEGRVASKCTPTIEPQKQSLNSETCHNGQRRISSKYPILELSSPSDATCTPSRPDLFHLQQSSNPFYQSNTYQLPVISNRALSMGGSDSTMHELQLSLDIDDGESVLRYTSGDHLIVYPRNSSSLVEAYLNVLDVDPKAIIKGVENHDSVPQERIYPFPFGISVEETLAHCVDLGAVPSPSFARYLMGRHEFNYKEDIFNARRTPLELISEINITLSLEELLFQVAKMKPRYYSISSSHLAHPNTIYLTYRPVRYVNGRGALREGTCTRFLSDLVPVVMDEMENKVTSYPHVVAGIRSNPKFRLPSDPNNPIILIAGGCGVAPIRAFVEERMWLASHHDDPSDDDSQKCGSIHLFLGFRSPMDEVYRSMVDRAKASGVITDANISYSTGCTEPEQNCALVSQVLAQHGELVYDLLEKKSAHIYLCGGARLFGAAIEDAIISIIQKQGNMSSQDATEYLRRLIRDGRFLEDLAD</sequence>
<dbReference type="PROSITE" id="PS50902">
    <property type="entry name" value="FLAVODOXIN_LIKE"/>
    <property type="match status" value="1"/>
</dbReference>
<keyword evidence="3" id="KW-0285">Flavoprotein</keyword>
<dbReference type="InterPro" id="IPR003097">
    <property type="entry name" value="CysJ-like_FAD-binding"/>
</dbReference>
<dbReference type="SUPFAM" id="SSF52218">
    <property type="entry name" value="Flavoproteins"/>
    <property type="match status" value="1"/>
</dbReference>
<reference evidence="11" key="1">
    <citation type="submission" date="2021-01" db="EMBL/GenBank/DDBJ databases">
        <authorList>
            <person name="Corre E."/>
            <person name="Pelletier E."/>
            <person name="Niang G."/>
            <person name="Scheremetjew M."/>
            <person name="Finn R."/>
            <person name="Kale V."/>
            <person name="Holt S."/>
            <person name="Cochrane G."/>
            <person name="Meng A."/>
            <person name="Brown T."/>
            <person name="Cohen L."/>
        </authorList>
    </citation>
    <scope>NUCLEOTIDE SEQUENCE</scope>
    <source>
        <strain evidence="11">CCMP2084</strain>
    </source>
</reference>
<dbReference type="InterPro" id="IPR017938">
    <property type="entry name" value="Riboflavin_synthase-like_b-brl"/>
</dbReference>
<accession>A0A7S2XL59</accession>
<evidence type="ECO:0000256" key="8">
    <source>
        <dbReference type="ARBA" id="ARBA00023797"/>
    </source>
</evidence>
<dbReference type="PRINTS" id="PR00369">
    <property type="entry name" value="FLAVODOXIN"/>
</dbReference>
<dbReference type="Gene3D" id="3.40.50.360">
    <property type="match status" value="1"/>
</dbReference>
<evidence type="ECO:0000259" key="9">
    <source>
        <dbReference type="PROSITE" id="PS50902"/>
    </source>
</evidence>
<dbReference type="Pfam" id="PF00258">
    <property type="entry name" value="Flavodoxin_1"/>
    <property type="match status" value="1"/>
</dbReference>
<dbReference type="Pfam" id="PF00175">
    <property type="entry name" value="NAD_binding_1"/>
    <property type="match status" value="1"/>
</dbReference>
<proteinExistence type="predicted"/>
<dbReference type="InterPro" id="IPR001709">
    <property type="entry name" value="Flavoprot_Pyr_Nucl_cyt_Rdtase"/>
</dbReference>
<dbReference type="PANTHER" id="PTHR19384">
    <property type="entry name" value="NITRIC OXIDE SYNTHASE-RELATED"/>
    <property type="match status" value="1"/>
</dbReference>
<dbReference type="AlphaFoldDB" id="A0A7S2XL59"/>
<name>A0A7S2XL59_9STRA</name>
<keyword evidence="7" id="KW-0560">Oxidoreductase</keyword>
<gene>
    <name evidence="11" type="ORF">ASEP1449_LOCUS5589</name>
</gene>
<evidence type="ECO:0000256" key="2">
    <source>
        <dbReference type="ARBA" id="ARBA00001974"/>
    </source>
</evidence>
<feature type="domain" description="Flavodoxin-like" evidence="9">
    <location>
        <begin position="70"/>
        <end position="218"/>
    </location>
</feature>
<dbReference type="PRINTS" id="PR00371">
    <property type="entry name" value="FPNCR"/>
</dbReference>
<evidence type="ECO:0000256" key="4">
    <source>
        <dbReference type="ARBA" id="ARBA00022643"/>
    </source>
</evidence>
<comment type="cofactor">
    <cofactor evidence="2">
        <name>FAD</name>
        <dbReference type="ChEBI" id="CHEBI:57692"/>
    </cofactor>
</comment>
<keyword evidence="5" id="KW-0274">FAD</keyword>
<dbReference type="Gene3D" id="3.40.50.80">
    <property type="entry name" value="Nucleotide-binding domain of ferredoxin-NADP reductase (FNR) module"/>
    <property type="match status" value="1"/>
</dbReference>
<dbReference type="InterPro" id="IPR017927">
    <property type="entry name" value="FAD-bd_FR_type"/>
</dbReference>
<dbReference type="InterPro" id="IPR001094">
    <property type="entry name" value="Flavdoxin-like"/>
</dbReference>
<organism evidence="11">
    <name type="scientific">Attheya septentrionalis</name>
    <dbReference type="NCBI Taxonomy" id="420275"/>
    <lineage>
        <taxon>Eukaryota</taxon>
        <taxon>Sar</taxon>
        <taxon>Stramenopiles</taxon>
        <taxon>Ochrophyta</taxon>
        <taxon>Bacillariophyta</taxon>
        <taxon>Coscinodiscophyceae</taxon>
        <taxon>Chaetocerotophycidae</taxon>
        <taxon>Chaetocerotales</taxon>
        <taxon>Attheyaceae</taxon>
        <taxon>Attheya</taxon>
    </lineage>
</organism>
<dbReference type="GO" id="GO:0050660">
    <property type="term" value="F:flavin adenine dinucleotide binding"/>
    <property type="evidence" value="ECO:0007669"/>
    <property type="project" value="TreeGrafter"/>
</dbReference>
<dbReference type="InterPro" id="IPR039261">
    <property type="entry name" value="FNR_nucleotide-bd"/>
</dbReference>
<dbReference type="GO" id="GO:0003958">
    <property type="term" value="F:NADPH-hemoprotein reductase activity"/>
    <property type="evidence" value="ECO:0007669"/>
    <property type="project" value="UniProtKB-EC"/>
</dbReference>
<protein>
    <recommendedName>
        <fullName evidence="8">NADPH--hemoprotein reductase</fullName>
        <ecNumber evidence="8">1.6.2.4</ecNumber>
    </recommendedName>
</protein>
<comment type="cofactor">
    <cofactor evidence="1">
        <name>FMN</name>
        <dbReference type="ChEBI" id="CHEBI:58210"/>
    </cofactor>
</comment>
<keyword evidence="4" id="KW-0288">FMN</keyword>
<dbReference type="GO" id="GO:0010181">
    <property type="term" value="F:FMN binding"/>
    <property type="evidence" value="ECO:0007669"/>
    <property type="project" value="InterPro"/>
</dbReference>
<dbReference type="PANTHER" id="PTHR19384:SF17">
    <property type="entry name" value="NADPH--CYTOCHROME P450 REDUCTASE"/>
    <property type="match status" value="1"/>
</dbReference>
<dbReference type="InterPro" id="IPR001433">
    <property type="entry name" value="OxRdtase_FAD/NAD-bd"/>
</dbReference>
<dbReference type="Gene3D" id="2.40.30.10">
    <property type="entry name" value="Translation factors"/>
    <property type="match status" value="1"/>
</dbReference>
<dbReference type="Pfam" id="PF00667">
    <property type="entry name" value="FAD_binding_1"/>
    <property type="match status" value="1"/>
</dbReference>